<dbReference type="InterPro" id="IPR010994">
    <property type="entry name" value="RuvA_2-like"/>
</dbReference>
<dbReference type="GO" id="GO:0006281">
    <property type="term" value="P:DNA repair"/>
    <property type="evidence" value="ECO:0007669"/>
    <property type="project" value="InterPro"/>
</dbReference>
<reference evidence="5" key="1">
    <citation type="submission" date="2018-11" db="EMBL/GenBank/DDBJ databases">
        <title>Genome sequencing of a novel mesophilic and cellulolytic organism within the genus Hungateiclostridium.</title>
        <authorList>
            <person name="Rettenmaier R."/>
            <person name="Liebl W."/>
            <person name="Zverlov V."/>
        </authorList>
    </citation>
    <scope>NUCLEOTIDE SEQUENCE [LARGE SCALE GENOMIC DNA]</scope>
    <source>
        <strain evidence="5">N2K1</strain>
    </source>
</reference>
<feature type="compositionally biased region" description="Basic and acidic residues" evidence="1">
    <location>
        <begin position="49"/>
        <end position="69"/>
    </location>
</feature>
<dbReference type="PANTHER" id="PTHR21180">
    <property type="entry name" value="ENDONUCLEASE/EXONUCLEASE/PHOSPHATASE FAMILY DOMAIN-CONTAINING PROTEIN 1"/>
    <property type="match status" value="1"/>
</dbReference>
<dbReference type="NCBIfam" id="TIGR00426">
    <property type="entry name" value="competence protein ComEA helix-hairpin-helix repeat region"/>
    <property type="match status" value="1"/>
</dbReference>
<feature type="compositionally biased region" description="Polar residues" evidence="1">
    <location>
        <begin position="188"/>
        <end position="199"/>
    </location>
</feature>
<keyword evidence="5" id="KW-1185">Reference proteome</keyword>
<feature type="domain" description="Helix-hairpin-helix DNA-binding motif class 1" evidence="3">
    <location>
        <begin position="272"/>
        <end position="291"/>
    </location>
</feature>
<dbReference type="Pfam" id="PF10531">
    <property type="entry name" value="SLBB"/>
    <property type="match status" value="1"/>
</dbReference>
<evidence type="ECO:0000256" key="2">
    <source>
        <dbReference type="SAM" id="Phobius"/>
    </source>
</evidence>
<feature type="compositionally biased region" description="Polar residues" evidence="1">
    <location>
        <begin position="143"/>
        <end position="174"/>
    </location>
</feature>
<protein>
    <submittedName>
        <fullName evidence="4">Competence protein ComEA</fullName>
    </submittedName>
</protein>
<name>A0A4Q0I6P8_9FIRM</name>
<dbReference type="OrthoDB" id="9790239at2"/>
<dbReference type="SMART" id="SM00278">
    <property type="entry name" value="HhH1"/>
    <property type="match status" value="2"/>
</dbReference>
<dbReference type="EMBL" id="RLII01000003">
    <property type="protein sequence ID" value="RXE60010.1"/>
    <property type="molecule type" value="Genomic_DNA"/>
</dbReference>
<evidence type="ECO:0000313" key="5">
    <source>
        <dbReference type="Proteomes" id="UP000289166"/>
    </source>
</evidence>
<dbReference type="Proteomes" id="UP000289166">
    <property type="component" value="Unassembled WGS sequence"/>
</dbReference>
<dbReference type="InterPro" id="IPR019554">
    <property type="entry name" value="Soluble_ligand-bd"/>
</dbReference>
<accession>A0A4Q0I6P8</accession>
<dbReference type="InterPro" id="IPR051675">
    <property type="entry name" value="Endo/Exo/Phosphatase_dom_1"/>
</dbReference>
<dbReference type="GO" id="GO:0003677">
    <property type="term" value="F:DNA binding"/>
    <property type="evidence" value="ECO:0007669"/>
    <property type="project" value="InterPro"/>
</dbReference>
<dbReference type="RefSeq" id="WP_069193325.1">
    <property type="nucleotide sequence ID" value="NZ_RLII01000003.1"/>
</dbReference>
<keyword evidence="2" id="KW-0812">Transmembrane</keyword>
<dbReference type="Gene3D" id="3.10.560.10">
    <property type="entry name" value="Outer membrane lipoprotein wza domain like"/>
    <property type="match status" value="1"/>
</dbReference>
<keyword evidence="2" id="KW-0472">Membrane</keyword>
<dbReference type="PANTHER" id="PTHR21180:SF32">
    <property type="entry name" value="ENDONUCLEASE_EXONUCLEASE_PHOSPHATASE FAMILY DOMAIN-CONTAINING PROTEIN 1"/>
    <property type="match status" value="1"/>
</dbReference>
<evidence type="ECO:0000259" key="3">
    <source>
        <dbReference type="SMART" id="SM00278"/>
    </source>
</evidence>
<gene>
    <name evidence="4" type="ORF">EFD62_04450</name>
</gene>
<sequence>MLRDIFNQEVNIKKGVIALMILGLVGTTSITGFLLANDNKDIVISKAGDNQDTKGAETSGEKTSDKSDEKPEEEPVDEIKVYVVGEVNRPGVVTLKKGQIIEDAIELAGGPTQDADIENINLVFELEENVMLRIRSKSEKIQQDTAESSSIQAVASGGNAESKSAAKENNSNKSMPAKNVSGSKDKNNSGSAPSENKPGQNGHDEATAGITIIKDSGGAIIGENENSKASSAKININTATLEELDSLPGIGPSTAAKIVSHREQNGDFKAIEDIMNVSGIGQSKFDNIKEFITVK</sequence>
<dbReference type="InterPro" id="IPR004509">
    <property type="entry name" value="Competence_ComEA_HhH"/>
</dbReference>
<feature type="transmembrane region" description="Helical" evidence="2">
    <location>
        <begin position="16"/>
        <end position="36"/>
    </location>
</feature>
<dbReference type="Gene3D" id="1.10.150.320">
    <property type="entry name" value="Photosystem II 12 kDa extrinsic protein"/>
    <property type="match status" value="1"/>
</dbReference>
<feature type="domain" description="Helix-hairpin-helix DNA-binding motif class 1" evidence="3">
    <location>
        <begin position="242"/>
        <end position="261"/>
    </location>
</feature>
<dbReference type="InterPro" id="IPR003583">
    <property type="entry name" value="Hlx-hairpin-Hlx_DNA-bd_motif"/>
</dbReference>
<evidence type="ECO:0000256" key="1">
    <source>
        <dbReference type="SAM" id="MobiDB-lite"/>
    </source>
</evidence>
<dbReference type="Pfam" id="PF12836">
    <property type="entry name" value="HHH_3"/>
    <property type="match status" value="1"/>
</dbReference>
<evidence type="ECO:0000313" key="4">
    <source>
        <dbReference type="EMBL" id="RXE60010.1"/>
    </source>
</evidence>
<feature type="region of interest" description="Disordered" evidence="1">
    <location>
        <begin position="140"/>
        <end position="205"/>
    </location>
</feature>
<dbReference type="SUPFAM" id="SSF47781">
    <property type="entry name" value="RuvA domain 2-like"/>
    <property type="match status" value="1"/>
</dbReference>
<proteinExistence type="predicted"/>
<organism evidence="4 5">
    <name type="scientific">Acetivibrio mesophilus</name>
    <dbReference type="NCBI Taxonomy" id="2487273"/>
    <lineage>
        <taxon>Bacteria</taxon>
        <taxon>Bacillati</taxon>
        <taxon>Bacillota</taxon>
        <taxon>Clostridia</taxon>
        <taxon>Eubacteriales</taxon>
        <taxon>Oscillospiraceae</taxon>
        <taxon>Acetivibrio</taxon>
    </lineage>
</organism>
<feature type="region of interest" description="Disordered" evidence="1">
    <location>
        <begin position="49"/>
        <end position="75"/>
    </location>
</feature>
<keyword evidence="2" id="KW-1133">Transmembrane helix</keyword>
<dbReference type="AlphaFoldDB" id="A0A4Q0I6P8"/>
<comment type="caution">
    <text evidence="4">The sequence shown here is derived from an EMBL/GenBank/DDBJ whole genome shotgun (WGS) entry which is preliminary data.</text>
</comment>